<feature type="region of interest" description="Disordered" evidence="8">
    <location>
        <begin position="129"/>
        <end position="149"/>
    </location>
</feature>
<proteinExistence type="predicted"/>
<evidence type="ECO:0000259" key="10">
    <source>
        <dbReference type="PROSITE" id="PS51792"/>
    </source>
</evidence>
<feature type="domain" description="Yippee" evidence="10">
    <location>
        <begin position="16"/>
        <end position="113"/>
    </location>
</feature>
<dbReference type="PANTHER" id="PTHR28234">
    <property type="entry name" value="NUCLEAR CONTROL OF ATPASE PROTEIN 2"/>
    <property type="match status" value="1"/>
</dbReference>
<comment type="subcellular location">
    <subcellularLocation>
        <location evidence="1">Mitochondrion membrane</location>
        <topology evidence="1">Multi-pass membrane protein</topology>
    </subcellularLocation>
</comment>
<dbReference type="EMBL" id="MVBO01000001">
    <property type="protein sequence ID" value="OZJ06885.1"/>
    <property type="molecule type" value="Genomic_DNA"/>
</dbReference>
<keyword evidence="6" id="KW-0496">Mitochondrion</keyword>
<dbReference type="InterPro" id="IPR004910">
    <property type="entry name" value="Yippee/Mis18/Cereblon"/>
</dbReference>
<dbReference type="GO" id="GO:0046872">
    <property type="term" value="F:metal ion binding"/>
    <property type="evidence" value="ECO:0007669"/>
    <property type="project" value="UniProtKB-KW"/>
</dbReference>
<dbReference type="OrthoDB" id="413313at2759"/>
<dbReference type="Pfam" id="PF03226">
    <property type="entry name" value="Yippee-Mis18"/>
    <property type="match status" value="1"/>
</dbReference>
<evidence type="ECO:0000256" key="3">
    <source>
        <dbReference type="ARBA" id="ARBA00022723"/>
    </source>
</evidence>
<evidence type="ECO:0000313" key="11">
    <source>
        <dbReference type="EMBL" id="OZJ06885.1"/>
    </source>
</evidence>
<dbReference type="Pfam" id="PF08637">
    <property type="entry name" value="NCA2"/>
    <property type="match status" value="1"/>
</dbReference>
<dbReference type="Proteomes" id="UP000242875">
    <property type="component" value="Unassembled WGS sequence"/>
</dbReference>
<keyword evidence="7 9" id="KW-0472">Membrane</keyword>
<evidence type="ECO:0000256" key="9">
    <source>
        <dbReference type="SAM" id="Phobius"/>
    </source>
</evidence>
<evidence type="ECO:0000256" key="6">
    <source>
        <dbReference type="ARBA" id="ARBA00023128"/>
    </source>
</evidence>
<evidence type="ECO:0000313" key="12">
    <source>
        <dbReference type="Proteomes" id="UP000242875"/>
    </source>
</evidence>
<sequence length="780" mass="90495">MGHIYKTYLSCTEQSSIYGCAKCRTHLTTEDALISKQFQGQHGKAYLFRYVVNIREGTDVDRPMTTGLHTVRDIACEGCREVLGWKYIVAFEESQKYKEGKYILEKKLLLEVEKGSMSVLNAEKTNLPMAEVESEQPRESRVVERRKETREPIRTDNKLVLLNDAIKNIHLSATSINAATATVRKYLDAYIQLEGYDQYEKSQIDMRSSLGEPAHPVEAKKLEAIFLVKATAIVHAAVTEKILNITLPLSEDIYYWDEVLNSGLWTAVYTIQTTPWRIYSLTIATVRSIHDHAHFSKRGNIPADEMKKDWWNTLRTFPRTHLLNLFPQHLRTRLSKRPMLFSNLVTFEVKHNKGRLIAFHQFQAASLGVLVNAAIEVSREEGEDEMLLDVTRCVRVMEGVLRRMNSVNVEQLEDLPELDDLLADAENDAPLDAFYIVSTLREIIDEQLPKYSSQSVQLLRLYGRPSYVTRYWLPCLSFYMASNLVIRYVVSRKQDIRLWIQEAIRTANDFVVHWVYEPMERVWQTIRMKDNDLVLISKESLNSDWESLERMVTQFARDYYHFTDDQIAELSKQVRDGDLSIVLKVYENEIKNPVKNAVMGELVRTLLIQVQKVKVDVDAAMAALNKLLKSNELNFAFLAVAPSMLLLYSIVAWVRNIFQRRSGNIAGKVEEPLLDTLRQIEVILNLANYPVESATSNTLYVPRRTLQYGGQLTYRDQGYLLCDIHVLRVFSRHLSRRNNMRDKFLQDLRELESTKLTVSQKLGTVHRMWRTWFFLNKRRE</sequence>
<name>A0A261Y8D4_9FUNG</name>
<keyword evidence="12" id="KW-1185">Reference proteome</keyword>
<dbReference type="PROSITE" id="PS51792">
    <property type="entry name" value="YIPPEE"/>
    <property type="match status" value="1"/>
</dbReference>
<dbReference type="AlphaFoldDB" id="A0A261Y8D4"/>
<reference evidence="11 12" key="1">
    <citation type="journal article" date="2017" name="Mycologia">
        <title>Bifiguratus adelaidae, gen. et sp. nov., a new member of Mucoromycotina in endophytic and soil-dwelling habitats.</title>
        <authorList>
            <person name="Torres-Cruz T.J."/>
            <person name="Billingsley Tobias T.L."/>
            <person name="Almatruk M."/>
            <person name="Hesse C."/>
            <person name="Kuske C.R."/>
            <person name="Desiro A."/>
            <person name="Benucci G.M."/>
            <person name="Bonito G."/>
            <person name="Stajich J.E."/>
            <person name="Dunlap C."/>
            <person name="Arnold A.E."/>
            <person name="Porras-Alfaro A."/>
        </authorList>
    </citation>
    <scope>NUCLEOTIDE SEQUENCE [LARGE SCALE GENOMIC DNA]</scope>
    <source>
        <strain evidence="11 12">AZ0501</strain>
    </source>
</reference>
<protein>
    <recommendedName>
        <fullName evidence="10">Yippee domain-containing protein</fullName>
    </recommendedName>
</protein>
<evidence type="ECO:0000256" key="1">
    <source>
        <dbReference type="ARBA" id="ARBA00004225"/>
    </source>
</evidence>
<evidence type="ECO:0000256" key="4">
    <source>
        <dbReference type="ARBA" id="ARBA00022833"/>
    </source>
</evidence>
<evidence type="ECO:0000256" key="5">
    <source>
        <dbReference type="ARBA" id="ARBA00022989"/>
    </source>
</evidence>
<keyword evidence="4" id="KW-0862">Zinc</keyword>
<evidence type="ECO:0000256" key="8">
    <source>
        <dbReference type="SAM" id="MobiDB-lite"/>
    </source>
</evidence>
<dbReference type="InterPro" id="IPR013946">
    <property type="entry name" value="NCA2-like"/>
</dbReference>
<evidence type="ECO:0000256" key="2">
    <source>
        <dbReference type="ARBA" id="ARBA00022692"/>
    </source>
</evidence>
<organism evidence="11 12">
    <name type="scientific">Bifiguratus adelaidae</name>
    <dbReference type="NCBI Taxonomy" id="1938954"/>
    <lineage>
        <taxon>Eukaryota</taxon>
        <taxon>Fungi</taxon>
        <taxon>Fungi incertae sedis</taxon>
        <taxon>Mucoromycota</taxon>
        <taxon>Mucoromycotina</taxon>
        <taxon>Endogonomycetes</taxon>
        <taxon>Endogonales</taxon>
        <taxon>Endogonales incertae sedis</taxon>
        <taxon>Bifiguratus</taxon>
    </lineage>
</organism>
<keyword evidence="2 9" id="KW-0812">Transmembrane</keyword>
<evidence type="ECO:0000256" key="7">
    <source>
        <dbReference type="ARBA" id="ARBA00023136"/>
    </source>
</evidence>
<feature type="transmembrane region" description="Helical" evidence="9">
    <location>
        <begin position="635"/>
        <end position="654"/>
    </location>
</feature>
<keyword evidence="5 9" id="KW-1133">Transmembrane helix</keyword>
<dbReference type="InterPro" id="IPR034751">
    <property type="entry name" value="Yippee"/>
</dbReference>
<accession>A0A261Y8D4</accession>
<comment type="caution">
    <text evidence="11">The sequence shown here is derived from an EMBL/GenBank/DDBJ whole genome shotgun (WGS) entry which is preliminary data.</text>
</comment>
<gene>
    <name evidence="11" type="ORF">BZG36_00236</name>
</gene>
<dbReference type="GO" id="GO:0005741">
    <property type="term" value="C:mitochondrial outer membrane"/>
    <property type="evidence" value="ECO:0007669"/>
    <property type="project" value="TreeGrafter"/>
</dbReference>
<dbReference type="PANTHER" id="PTHR28234:SF1">
    <property type="entry name" value="NUCLEAR CONTROL OF ATPASE PROTEIN 2"/>
    <property type="match status" value="1"/>
</dbReference>
<feature type="compositionally biased region" description="Basic and acidic residues" evidence="8">
    <location>
        <begin position="135"/>
        <end position="149"/>
    </location>
</feature>
<keyword evidence="3" id="KW-0479">Metal-binding</keyword>